<feature type="region of interest" description="Disordered" evidence="1">
    <location>
        <begin position="497"/>
        <end position="602"/>
    </location>
</feature>
<dbReference type="RefSeq" id="XP_020431066.1">
    <property type="nucleotide sequence ID" value="XM_020579227.1"/>
</dbReference>
<feature type="compositionally biased region" description="Low complexity" evidence="1">
    <location>
        <begin position="525"/>
        <end position="537"/>
    </location>
</feature>
<dbReference type="InterPro" id="IPR039725">
    <property type="entry name" value="CC2D1A/B"/>
</dbReference>
<dbReference type="Proteomes" id="UP000001396">
    <property type="component" value="Unassembled WGS sequence"/>
</dbReference>
<evidence type="ECO:0000256" key="1">
    <source>
        <dbReference type="SAM" id="MobiDB-lite"/>
    </source>
</evidence>
<proteinExistence type="predicted"/>
<feature type="compositionally biased region" description="Low complexity" evidence="1">
    <location>
        <begin position="546"/>
        <end position="561"/>
    </location>
</feature>
<feature type="domain" description="DM14" evidence="2">
    <location>
        <begin position="149"/>
        <end position="207"/>
    </location>
</feature>
<protein>
    <recommendedName>
        <fullName evidence="2">DM14 domain-containing protein</fullName>
    </recommendedName>
</protein>
<accession>D3BI42</accession>
<keyword evidence="4" id="KW-1185">Reference proteome</keyword>
<dbReference type="EMBL" id="ADBJ01000037">
    <property type="protein sequence ID" value="EFA78942.1"/>
    <property type="molecule type" value="Genomic_DNA"/>
</dbReference>
<organism evidence="3 4">
    <name type="scientific">Heterostelium pallidum (strain ATCC 26659 / Pp 5 / PN500)</name>
    <name type="common">Cellular slime mold</name>
    <name type="synonym">Polysphondylium pallidum</name>
    <dbReference type="NCBI Taxonomy" id="670386"/>
    <lineage>
        <taxon>Eukaryota</taxon>
        <taxon>Amoebozoa</taxon>
        <taxon>Evosea</taxon>
        <taxon>Eumycetozoa</taxon>
        <taxon>Dictyostelia</taxon>
        <taxon>Acytosteliales</taxon>
        <taxon>Acytosteliaceae</taxon>
        <taxon>Heterostelium</taxon>
    </lineage>
</organism>
<dbReference type="FunCoup" id="D3BI42">
    <property type="interactions" value="41"/>
</dbReference>
<feature type="compositionally biased region" description="Acidic residues" evidence="1">
    <location>
        <begin position="591"/>
        <end position="600"/>
    </location>
</feature>
<dbReference type="PANTHER" id="PTHR13076:SF9">
    <property type="entry name" value="COILED-COIL AND C2 DOMAIN-CONTAINING PROTEIN 1-LIKE"/>
    <property type="match status" value="1"/>
</dbReference>
<dbReference type="GO" id="GO:0001227">
    <property type="term" value="F:DNA-binding transcription repressor activity, RNA polymerase II-specific"/>
    <property type="evidence" value="ECO:0007669"/>
    <property type="project" value="InterPro"/>
</dbReference>
<comment type="caution">
    <text evidence="3">The sequence shown here is derived from an EMBL/GenBank/DDBJ whole genome shotgun (WGS) entry which is preliminary data.</text>
</comment>
<name>D3BI42_HETP5</name>
<dbReference type="InterPro" id="IPR006608">
    <property type="entry name" value="CC2D1A/B_DM14"/>
</dbReference>
<feature type="compositionally biased region" description="Low complexity" evidence="1">
    <location>
        <begin position="87"/>
        <end position="108"/>
    </location>
</feature>
<dbReference type="STRING" id="670386.D3BI42"/>
<evidence type="ECO:0000313" key="4">
    <source>
        <dbReference type="Proteomes" id="UP000001396"/>
    </source>
</evidence>
<dbReference type="SMART" id="SM00685">
    <property type="entry name" value="DM14"/>
    <property type="match status" value="1"/>
</dbReference>
<dbReference type="GeneID" id="31363890"/>
<gene>
    <name evidence="3" type="ORF">PPL_08410</name>
</gene>
<evidence type="ECO:0000313" key="3">
    <source>
        <dbReference type="EMBL" id="EFA78942.1"/>
    </source>
</evidence>
<feature type="compositionally biased region" description="Low complexity" evidence="1">
    <location>
        <begin position="500"/>
        <end position="517"/>
    </location>
</feature>
<feature type="compositionally biased region" description="Acidic residues" evidence="1">
    <location>
        <begin position="130"/>
        <end position="142"/>
    </location>
</feature>
<evidence type="ECO:0000259" key="2">
    <source>
        <dbReference type="SMART" id="SM00685"/>
    </source>
</evidence>
<dbReference type="OMA" id="PPLHYEQ"/>
<dbReference type="InParanoid" id="D3BI42"/>
<dbReference type="AlphaFoldDB" id="D3BI42"/>
<dbReference type="PANTHER" id="PTHR13076">
    <property type="entry name" value="COILED-COIL AND C2 DOMAIN-CONTAINING PROTEIN 1-LIKE"/>
    <property type="match status" value="1"/>
</dbReference>
<feature type="compositionally biased region" description="Pro residues" evidence="1">
    <location>
        <begin position="562"/>
        <end position="588"/>
    </location>
</feature>
<feature type="region of interest" description="Disordered" evidence="1">
    <location>
        <begin position="67"/>
        <end position="142"/>
    </location>
</feature>
<feature type="region of interest" description="Disordered" evidence="1">
    <location>
        <begin position="214"/>
        <end position="245"/>
    </location>
</feature>
<reference evidence="3 4" key="1">
    <citation type="journal article" date="2011" name="Genome Res.">
        <title>Phylogeny-wide analysis of social amoeba genomes highlights ancient origins for complex intercellular communication.</title>
        <authorList>
            <person name="Heidel A.J."/>
            <person name="Lawal H.M."/>
            <person name="Felder M."/>
            <person name="Schilde C."/>
            <person name="Helps N.R."/>
            <person name="Tunggal B."/>
            <person name="Rivero F."/>
            <person name="John U."/>
            <person name="Schleicher M."/>
            <person name="Eichinger L."/>
            <person name="Platzer M."/>
            <person name="Noegel A.A."/>
            <person name="Schaap P."/>
            <person name="Gloeckner G."/>
        </authorList>
    </citation>
    <scope>NUCLEOTIDE SEQUENCE [LARGE SCALE GENOMIC DNA]</scope>
    <source>
        <strain evidence="4">ATCC 26659 / Pp 5 / PN500</strain>
    </source>
</reference>
<sequence>MFGNKNKSKKNEADPFSKIEADLNSGITDALQEVDMGQIDKMMKNDIKDDDIQLTDADMDDPELLAQLTTIESGSKLEKPKPPPKPVASTTTTTATIQQTTTTKSVVPPKKKQLTEEEQEELMLKRELGEVDDDDDDNQDDSNDFQALIPVLENRLSIYKQNALQSKRADDIESAKLFVSGYKKIEAALSELNNGIPIDVRSLPPEVKLLAPSAAAAAPSKPVATSPTNTSPTSRPLPVQQQPKLQPKVEIMSKEKIELEERNQTWELFEEEFQKKLLFLQSEALKYREIDKHKAIIFLKESKGIHAIIDQIVINKNQGLSPPPFHFENKEIQNEVINQDIKENEMVITIGKYEFPKSFGNIDSYAQMDFPYPSTDEPTKLTTGSSNSVTSKDYAFKTTITMEKKKTFLRVAEKKKVQLSIVSSKMFFMKSVVGKCEIKLAPLMTQCQIIEKAPIMKEGTKKELGGYVEISIRLRTPLDSKQIQKKIERVLVLDGPLGETNTTTTTTTTTASTTTTTFVAPTLITSTPSTPSSTSVPSTPPPPTNTSPEITKPTTPSKPETSTPPPTQVAKPAPVPTQKPPASTPPTPVQNEEEEEDDPESLDRIVSNDVMEALLESINKQLMAGSAQPELLDRKQAIELKLMILETQVSSGMLTIENYVKQLEEAILKDKILAKKLVGEGKKEKAMLVMQRVKTMTKELESATAAEE</sequence>